<protein>
    <recommendedName>
        <fullName evidence="4">TonB C-terminal domain-containing protein</fullName>
    </recommendedName>
</protein>
<evidence type="ECO:0000313" key="3">
    <source>
        <dbReference type="Proteomes" id="UP000321577"/>
    </source>
</evidence>
<dbReference type="Proteomes" id="UP000321577">
    <property type="component" value="Unassembled WGS sequence"/>
</dbReference>
<name>A0A512M9L8_9BACT</name>
<comment type="caution">
    <text evidence="2">The sequence shown here is derived from an EMBL/GenBank/DDBJ whole genome shotgun (WGS) entry which is preliminary data.</text>
</comment>
<feature type="compositionally biased region" description="Pro residues" evidence="1">
    <location>
        <begin position="131"/>
        <end position="150"/>
    </location>
</feature>
<feature type="compositionally biased region" description="Low complexity" evidence="1">
    <location>
        <begin position="155"/>
        <end position="169"/>
    </location>
</feature>
<feature type="region of interest" description="Disordered" evidence="1">
    <location>
        <begin position="119"/>
        <end position="179"/>
    </location>
</feature>
<keyword evidence="3" id="KW-1185">Reference proteome</keyword>
<sequence>MIHVVALLFLAWLFNSEAGRRLFGVAEEMVKPPEPEPEVVMIFPEQVLPPPLQVKPPPKAYIRTTQNEASTVKPANSMFESDRNTIAASKLPTKADATLMMPTTEGTAPNKMELASRDHRDGELKNDAVAPSPPPTATPLNMRPPAPLTPPSILKPQPEAQPSAPQPKQVAKAEPNDDSMLKKMMEELDKESARLETDRLPIEVRKPDAKDAPETAAVKPQVRVPEDVPPMPPAPKAVPVTDEVQATAGKPEENAFSPFTRMGKNDGAISREGENAVDASATPRGIYMKQVTGAVEQKWHRYVRLARDSVTFGRVRFRFYVDKRGEPQDLRILSDARDADPRMREITLRAILDADIPPIPAELIPELEDGRMKIEYEAIVY</sequence>
<dbReference type="AlphaFoldDB" id="A0A512M9L8"/>
<organism evidence="2 3">
    <name type="scientific">Brevifollis gellanilyticus</name>
    <dbReference type="NCBI Taxonomy" id="748831"/>
    <lineage>
        <taxon>Bacteria</taxon>
        <taxon>Pseudomonadati</taxon>
        <taxon>Verrucomicrobiota</taxon>
        <taxon>Verrucomicrobiia</taxon>
        <taxon>Verrucomicrobiales</taxon>
        <taxon>Verrucomicrobiaceae</taxon>
    </lineage>
</organism>
<dbReference type="EMBL" id="BKAG01000017">
    <property type="protein sequence ID" value="GEP43422.1"/>
    <property type="molecule type" value="Genomic_DNA"/>
</dbReference>
<gene>
    <name evidence="2" type="ORF">BGE01nite_27130</name>
</gene>
<reference evidence="2 3" key="1">
    <citation type="submission" date="2019-07" db="EMBL/GenBank/DDBJ databases">
        <title>Whole genome shotgun sequence of Brevifollis gellanilyticus NBRC 108608.</title>
        <authorList>
            <person name="Hosoyama A."/>
            <person name="Uohara A."/>
            <person name="Ohji S."/>
            <person name="Ichikawa N."/>
        </authorList>
    </citation>
    <scope>NUCLEOTIDE SEQUENCE [LARGE SCALE GENOMIC DNA]</scope>
    <source>
        <strain evidence="2 3">NBRC 108608</strain>
    </source>
</reference>
<evidence type="ECO:0008006" key="4">
    <source>
        <dbReference type="Google" id="ProtNLM"/>
    </source>
</evidence>
<evidence type="ECO:0000313" key="2">
    <source>
        <dbReference type="EMBL" id="GEP43422.1"/>
    </source>
</evidence>
<evidence type="ECO:0000256" key="1">
    <source>
        <dbReference type="SAM" id="MobiDB-lite"/>
    </source>
</evidence>
<accession>A0A512M9L8</accession>
<proteinExistence type="predicted"/>